<dbReference type="EMBL" id="SHOA02000002">
    <property type="protein sequence ID" value="TDH71759.1"/>
    <property type="molecule type" value="Genomic_DNA"/>
</dbReference>
<dbReference type="Proteomes" id="UP000294530">
    <property type="component" value="Unassembled WGS sequence"/>
</dbReference>
<dbReference type="KEGG" id="blac:94350608"/>
<dbReference type="GeneID" id="94350608"/>
<evidence type="ECO:0000313" key="1">
    <source>
        <dbReference type="EMBL" id="TDH71759.1"/>
    </source>
</evidence>
<evidence type="ECO:0000313" key="2">
    <source>
        <dbReference type="Proteomes" id="UP000294530"/>
    </source>
</evidence>
<protein>
    <submittedName>
        <fullName evidence="1">Uncharacterized protein</fullName>
    </submittedName>
</protein>
<sequence length="106" mass="12498">MMHFFWWREMPREVNIFLQYLQATEAFGAFAGSAFEDSLERKRVTFLELKVDQSKSDFPVRKVFFGGLEAEDLIDENGLLRDGYNYSQDMKEMGQDKFYSATSQLR</sequence>
<proteinExistence type="predicted"/>
<accession>A0A976IH84</accession>
<gene>
    <name evidence="1" type="ORF">CCR75_006872</name>
</gene>
<organism evidence="1 2">
    <name type="scientific">Bremia lactucae</name>
    <name type="common">Lettuce downy mildew</name>
    <dbReference type="NCBI Taxonomy" id="4779"/>
    <lineage>
        <taxon>Eukaryota</taxon>
        <taxon>Sar</taxon>
        <taxon>Stramenopiles</taxon>
        <taxon>Oomycota</taxon>
        <taxon>Peronosporomycetes</taxon>
        <taxon>Peronosporales</taxon>
        <taxon>Peronosporaceae</taxon>
        <taxon>Bremia</taxon>
    </lineage>
</organism>
<dbReference type="RefSeq" id="XP_067821258.1">
    <property type="nucleotide sequence ID" value="XM_067964937.1"/>
</dbReference>
<name>A0A976IH84_BRELC</name>
<comment type="caution">
    <text evidence="1">The sequence shown here is derived from an EMBL/GenBank/DDBJ whole genome shotgun (WGS) entry which is preliminary data.</text>
</comment>
<dbReference type="AlphaFoldDB" id="A0A976IH84"/>
<keyword evidence="2" id="KW-1185">Reference proteome</keyword>
<dbReference type="OrthoDB" id="5852896at2759"/>
<reference evidence="1 2" key="1">
    <citation type="journal article" date="2021" name="Genome Biol.">
        <title>AFLAP: assembly-free linkage analysis pipeline using k-mers from genome sequencing data.</title>
        <authorList>
            <person name="Fletcher K."/>
            <person name="Zhang L."/>
            <person name="Gil J."/>
            <person name="Han R."/>
            <person name="Cavanaugh K."/>
            <person name="Michelmore R."/>
        </authorList>
    </citation>
    <scope>NUCLEOTIDE SEQUENCE [LARGE SCALE GENOMIC DNA]</scope>
    <source>
        <strain evidence="1 2">SF5</strain>
    </source>
</reference>